<sequence>MEVQVQCFGGKILSNFFQRDVEEREKENIYIEDSEASCSDSDSIVLQEVLLPGDGCKVQIVFTRNAEVSAPVLSQLIEKSIRAKALGAVGFYEQLGFKCDPDGVRGMFWNQ</sequence>
<evidence type="ECO:0000313" key="2">
    <source>
        <dbReference type="Proteomes" id="UP001491310"/>
    </source>
</evidence>
<dbReference type="EMBL" id="JALJOT010000006">
    <property type="protein sequence ID" value="KAK9909769.1"/>
    <property type="molecule type" value="Genomic_DNA"/>
</dbReference>
<organism evidence="1 2">
    <name type="scientific">Coccomyxa subellipsoidea</name>
    <dbReference type="NCBI Taxonomy" id="248742"/>
    <lineage>
        <taxon>Eukaryota</taxon>
        <taxon>Viridiplantae</taxon>
        <taxon>Chlorophyta</taxon>
        <taxon>core chlorophytes</taxon>
        <taxon>Trebouxiophyceae</taxon>
        <taxon>Trebouxiophyceae incertae sedis</taxon>
        <taxon>Coccomyxaceae</taxon>
        <taxon>Coccomyxa</taxon>
    </lineage>
</organism>
<comment type="caution">
    <text evidence="1">The sequence shown here is derived from an EMBL/GenBank/DDBJ whole genome shotgun (WGS) entry which is preliminary data.</text>
</comment>
<dbReference type="Proteomes" id="UP001491310">
    <property type="component" value="Unassembled WGS sequence"/>
</dbReference>
<protein>
    <submittedName>
        <fullName evidence="1">Uncharacterized protein</fullName>
    </submittedName>
</protein>
<keyword evidence="2" id="KW-1185">Reference proteome</keyword>
<name>A0ABR2YRW8_9CHLO</name>
<proteinExistence type="predicted"/>
<evidence type="ECO:0000313" key="1">
    <source>
        <dbReference type="EMBL" id="KAK9909769.1"/>
    </source>
</evidence>
<accession>A0ABR2YRW8</accession>
<reference evidence="1 2" key="1">
    <citation type="journal article" date="2024" name="Nat. Commun.">
        <title>Phylogenomics reveals the evolutionary origins of lichenization in chlorophyte algae.</title>
        <authorList>
            <person name="Puginier C."/>
            <person name="Libourel C."/>
            <person name="Otte J."/>
            <person name="Skaloud P."/>
            <person name="Haon M."/>
            <person name="Grisel S."/>
            <person name="Petersen M."/>
            <person name="Berrin J.G."/>
            <person name="Delaux P.M."/>
            <person name="Dal Grande F."/>
            <person name="Keller J."/>
        </authorList>
    </citation>
    <scope>NUCLEOTIDE SEQUENCE [LARGE SCALE GENOMIC DNA]</scope>
    <source>
        <strain evidence="1 2">SAG 216-7</strain>
    </source>
</reference>
<gene>
    <name evidence="1" type="ORF">WJX75_007202</name>
</gene>